<dbReference type="InterPro" id="IPR019429">
    <property type="entry name" value="7TM_GPCR_serpentine_rcpt_Sri"/>
</dbReference>
<evidence type="ECO:0000313" key="2">
    <source>
        <dbReference type="EMBL" id="EGT43667.1"/>
    </source>
</evidence>
<dbReference type="InParanoid" id="G0MTL3"/>
<dbReference type="AlphaFoldDB" id="G0MTL3"/>
<keyword evidence="3" id="KW-1185">Reference proteome</keyword>
<reference evidence="3" key="1">
    <citation type="submission" date="2011-07" db="EMBL/GenBank/DDBJ databases">
        <authorList>
            <consortium name="Caenorhabditis brenneri Sequencing and Analysis Consortium"/>
            <person name="Wilson R.K."/>
        </authorList>
    </citation>
    <scope>NUCLEOTIDE SEQUENCE [LARGE SCALE GENOMIC DNA]</scope>
    <source>
        <strain evidence="3">PB2801</strain>
    </source>
</reference>
<protein>
    <submittedName>
        <fullName evidence="2">Uncharacterized protein</fullName>
    </submittedName>
</protein>
<dbReference type="Pfam" id="PF10327">
    <property type="entry name" value="7TM_GPCR_Sri"/>
    <property type="match status" value="1"/>
</dbReference>
<feature type="transmembrane region" description="Helical" evidence="1">
    <location>
        <begin position="15"/>
        <end position="35"/>
    </location>
</feature>
<feature type="transmembrane region" description="Helical" evidence="1">
    <location>
        <begin position="135"/>
        <end position="155"/>
    </location>
</feature>
<feature type="transmembrane region" description="Helical" evidence="1">
    <location>
        <begin position="93"/>
        <end position="114"/>
    </location>
</feature>
<dbReference type="OrthoDB" id="5858799at2759"/>
<keyword evidence="1" id="KW-0812">Transmembrane</keyword>
<dbReference type="eggNOG" id="ENOG502R134">
    <property type="taxonomic scope" value="Eukaryota"/>
</dbReference>
<dbReference type="PANTHER" id="PTHR45830">
    <property type="entry name" value="SERPENTINE RECEPTOR, CLASS I"/>
    <property type="match status" value="1"/>
</dbReference>
<evidence type="ECO:0000256" key="1">
    <source>
        <dbReference type="SAM" id="Phobius"/>
    </source>
</evidence>
<dbReference type="Proteomes" id="UP000008068">
    <property type="component" value="Unassembled WGS sequence"/>
</dbReference>
<feature type="transmembrane region" description="Helical" evidence="1">
    <location>
        <begin position="47"/>
        <end position="73"/>
    </location>
</feature>
<organism evidence="3">
    <name type="scientific">Caenorhabditis brenneri</name>
    <name type="common">Nematode worm</name>
    <dbReference type="NCBI Taxonomy" id="135651"/>
    <lineage>
        <taxon>Eukaryota</taxon>
        <taxon>Metazoa</taxon>
        <taxon>Ecdysozoa</taxon>
        <taxon>Nematoda</taxon>
        <taxon>Chromadorea</taxon>
        <taxon>Rhabditida</taxon>
        <taxon>Rhabditina</taxon>
        <taxon>Rhabditomorpha</taxon>
        <taxon>Rhabditoidea</taxon>
        <taxon>Rhabditidae</taxon>
        <taxon>Peloderinae</taxon>
        <taxon>Caenorhabditis</taxon>
    </lineage>
</organism>
<sequence length="268" mass="30881">MNISMIFDANLQIRFYLFTGILCIINNTLAFYLLIFKSGNVGTYRNYMLYFQIVCFVLDTHLTLLVAPVTYFPALIGVSNGIYTKWFSMKTHYQINIIFTLIVLQITALLCSFIKKHQSVAAIDQKRIMGTLQKYLIKMFLHFPPFILCVVFGMANLEKPEEMKIAQAEYPKLMPLLNLDNMELYSTSQLFVQLTLVVMVLTFVVFCTLFLFYYFQILQMLHGHRKFMAARTYSKHLAAVLSLVAQIIVLSSHHNGCATEDSTQLKLV</sequence>
<dbReference type="HOGENOM" id="CLU_067919_1_0_1"/>
<feature type="transmembrane region" description="Helical" evidence="1">
    <location>
        <begin position="236"/>
        <end position="254"/>
    </location>
</feature>
<dbReference type="EMBL" id="GL379811">
    <property type="protein sequence ID" value="EGT43667.1"/>
    <property type="molecule type" value="Genomic_DNA"/>
</dbReference>
<keyword evidence="1" id="KW-1133">Transmembrane helix</keyword>
<name>G0MTL3_CAEBE</name>
<accession>G0MTL3</accession>
<dbReference type="PANTHER" id="PTHR45830:SF1">
    <property type="entry name" value="SERPENTINE RECEPTOR, CLASS H"/>
    <property type="match status" value="1"/>
</dbReference>
<dbReference type="FunCoup" id="G0MTL3">
    <property type="interactions" value="11"/>
</dbReference>
<feature type="transmembrane region" description="Helical" evidence="1">
    <location>
        <begin position="190"/>
        <end position="215"/>
    </location>
</feature>
<gene>
    <name evidence="2" type="ORF">CAEBREN_02849</name>
</gene>
<evidence type="ECO:0000313" key="3">
    <source>
        <dbReference type="Proteomes" id="UP000008068"/>
    </source>
</evidence>
<dbReference type="OMA" id="CSFIKKH"/>
<proteinExistence type="predicted"/>
<keyword evidence="1" id="KW-0472">Membrane</keyword>